<dbReference type="InterPro" id="IPR050093">
    <property type="entry name" value="ABC_SmlMolc_Importer"/>
</dbReference>
<comment type="caution">
    <text evidence="5">The sequence shown here is derived from an EMBL/GenBank/DDBJ whole genome shotgun (WGS) entry which is preliminary data.</text>
</comment>
<sequence>MIEVKINKRFRKKSFYYDFKSDKNKIVVFGPSGAGKSNLVKMIAGFYPPDEGIIVVNKTVFFKKGETDLAVNKRKVGYLPQEYTLFPHLTVKENILYGVKVCNAEFDKNLFSFLVDTLEIGEYLDYYPDVLSGGQKQRVAIARAFMVKPKIFIFDEPFSSLDKPIKERLIDVINYLLDIIEIPAIFITHDIDDSYLLGEDVVIIKDGRVIEYGSKNVIFDNPSYVETAGLVNFKNIWEVDQLEENLATIKGVKLEISNVLENATFLGIRPENVMILRKGDNNRKENILDVTVKSIKKMSGYYEILVTHCKLPEIVIKLPEHAFKKLEPTLGKDVKISLKKESLILMRRYES</sequence>
<dbReference type="SUPFAM" id="SSF52540">
    <property type="entry name" value="P-loop containing nucleoside triphosphate hydrolases"/>
    <property type="match status" value="1"/>
</dbReference>
<dbReference type="GO" id="GO:0016887">
    <property type="term" value="F:ATP hydrolysis activity"/>
    <property type="evidence" value="ECO:0007669"/>
    <property type="project" value="InterPro"/>
</dbReference>
<dbReference type="Proteomes" id="UP000322876">
    <property type="component" value="Unassembled WGS sequence"/>
</dbReference>
<dbReference type="GO" id="GO:0043190">
    <property type="term" value="C:ATP-binding cassette (ABC) transporter complex"/>
    <property type="evidence" value="ECO:0007669"/>
    <property type="project" value="InterPro"/>
</dbReference>
<proteinExistence type="predicted"/>
<keyword evidence="2" id="KW-0547">Nucleotide-binding</keyword>
<keyword evidence="6" id="KW-1185">Reference proteome</keyword>
<gene>
    <name evidence="5" type="ORF">FHQ18_01150</name>
</gene>
<protein>
    <submittedName>
        <fullName evidence="5">ATP-binding cassette domain-containing protein</fullName>
    </submittedName>
</protein>
<dbReference type="InterPro" id="IPR013611">
    <property type="entry name" value="Transp-assoc_OB_typ2"/>
</dbReference>
<dbReference type="InterPro" id="IPR017871">
    <property type="entry name" value="ABC_transporter-like_CS"/>
</dbReference>
<feature type="domain" description="ABC transporter" evidence="4">
    <location>
        <begin position="4"/>
        <end position="231"/>
    </location>
</feature>
<evidence type="ECO:0000259" key="4">
    <source>
        <dbReference type="PROSITE" id="PS50893"/>
    </source>
</evidence>
<reference evidence="5 6" key="1">
    <citation type="submission" date="2019-06" db="EMBL/GenBank/DDBJ databases">
        <title>Genomic insights into carbon and energy metabolism of Deferribacter autotrophicus revealed new metabolic traits in the phylum Deferribacteres.</title>
        <authorList>
            <person name="Slobodkin A.I."/>
            <person name="Slobodkina G.B."/>
            <person name="Allioux M."/>
            <person name="Alain K."/>
            <person name="Jebbar M."/>
            <person name="Shadrin V."/>
            <person name="Kublanov I.V."/>
            <person name="Toshchakov S.V."/>
            <person name="Bonch-Osmolovskaya E.A."/>
        </authorList>
    </citation>
    <scope>NUCLEOTIDE SEQUENCE [LARGE SCALE GENOMIC DNA]</scope>
    <source>
        <strain evidence="5 6">SL50</strain>
    </source>
</reference>
<keyword evidence="3 5" id="KW-0067">ATP-binding</keyword>
<organism evidence="5 6">
    <name type="scientific">Deferribacter autotrophicus</name>
    <dbReference type="NCBI Taxonomy" id="500465"/>
    <lineage>
        <taxon>Bacteria</taxon>
        <taxon>Pseudomonadati</taxon>
        <taxon>Deferribacterota</taxon>
        <taxon>Deferribacteres</taxon>
        <taxon>Deferribacterales</taxon>
        <taxon>Deferribacteraceae</taxon>
        <taxon>Deferribacter</taxon>
    </lineage>
</organism>
<evidence type="ECO:0000256" key="2">
    <source>
        <dbReference type="ARBA" id="ARBA00022741"/>
    </source>
</evidence>
<dbReference type="PANTHER" id="PTHR42781">
    <property type="entry name" value="SPERMIDINE/PUTRESCINE IMPORT ATP-BINDING PROTEIN POTA"/>
    <property type="match status" value="1"/>
</dbReference>
<name>A0A5A8F7C5_9BACT</name>
<evidence type="ECO:0000256" key="3">
    <source>
        <dbReference type="ARBA" id="ARBA00022840"/>
    </source>
</evidence>
<dbReference type="PROSITE" id="PS00211">
    <property type="entry name" value="ABC_TRANSPORTER_1"/>
    <property type="match status" value="1"/>
</dbReference>
<dbReference type="OrthoDB" id="9809450at2"/>
<dbReference type="EMBL" id="VFJB01000001">
    <property type="protein sequence ID" value="KAA0259513.1"/>
    <property type="molecule type" value="Genomic_DNA"/>
</dbReference>
<dbReference type="PANTHER" id="PTHR42781:SF4">
    <property type="entry name" value="SPERMIDINE_PUTRESCINE IMPORT ATP-BINDING PROTEIN POTA"/>
    <property type="match status" value="1"/>
</dbReference>
<dbReference type="GO" id="GO:0005524">
    <property type="term" value="F:ATP binding"/>
    <property type="evidence" value="ECO:0007669"/>
    <property type="project" value="UniProtKB-KW"/>
</dbReference>
<dbReference type="SUPFAM" id="SSF50331">
    <property type="entry name" value="MOP-like"/>
    <property type="match status" value="1"/>
</dbReference>
<dbReference type="PROSITE" id="PS50893">
    <property type="entry name" value="ABC_TRANSPORTER_2"/>
    <property type="match status" value="1"/>
</dbReference>
<accession>A0A5A8F7C5</accession>
<evidence type="ECO:0000313" key="5">
    <source>
        <dbReference type="EMBL" id="KAA0259513.1"/>
    </source>
</evidence>
<dbReference type="InterPro" id="IPR003593">
    <property type="entry name" value="AAA+_ATPase"/>
</dbReference>
<dbReference type="AlphaFoldDB" id="A0A5A8F7C5"/>
<dbReference type="Pfam" id="PF08402">
    <property type="entry name" value="TOBE_2"/>
    <property type="match status" value="1"/>
</dbReference>
<evidence type="ECO:0000313" key="6">
    <source>
        <dbReference type="Proteomes" id="UP000322876"/>
    </source>
</evidence>
<dbReference type="InterPro" id="IPR003439">
    <property type="entry name" value="ABC_transporter-like_ATP-bd"/>
</dbReference>
<keyword evidence="1" id="KW-0813">Transport</keyword>
<dbReference type="GO" id="GO:0022857">
    <property type="term" value="F:transmembrane transporter activity"/>
    <property type="evidence" value="ECO:0007669"/>
    <property type="project" value="InterPro"/>
</dbReference>
<dbReference type="Pfam" id="PF00005">
    <property type="entry name" value="ABC_tran"/>
    <property type="match status" value="1"/>
</dbReference>
<evidence type="ECO:0000256" key="1">
    <source>
        <dbReference type="ARBA" id="ARBA00022448"/>
    </source>
</evidence>
<dbReference type="RefSeq" id="WP_149265333.1">
    <property type="nucleotide sequence ID" value="NZ_VFJB01000001.1"/>
</dbReference>
<dbReference type="Gene3D" id="3.40.50.300">
    <property type="entry name" value="P-loop containing nucleotide triphosphate hydrolases"/>
    <property type="match status" value="1"/>
</dbReference>
<dbReference type="SMART" id="SM00382">
    <property type="entry name" value="AAA"/>
    <property type="match status" value="1"/>
</dbReference>
<dbReference type="InterPro" id="IPR008995">
    <property type="entry name" value="Mo/tungstate-bd_C_term_dom"/>
</dbReference>
<dbReference type="InterPro" id="IPR027417">
    <property type="entry name" value="P-loop_NTPase"/>
</dbReference>